<dbReference type="AlphaFoldDB" id="A0A072U9E9"/>
<proteinExistence type="predicted"/>
<dbReference type="EMBL" id="CM001222">
    <property type="protein sequence ID" value="KEH25718.1"/>
    <property type="molecule type" value="Genomic_DNA"/>
</dbReference>
<reference evidence="2" key="3">
    <citation type="submission" date="2015-04" db="UniProtKB">
        <authorList>
            <consortium name="EnsemblPlants"/>
        </authorList>
    </citation>
    <scope>IDENTIFICATION</scope>
    <source>
        <strain evidence="2">cv. Jemalong A17</strain>
    </source>
</reference>
<organism evidence="1 3">
    <name type="scientific">Medicago truncatula</name>
    <name type="common">Barrel medic</name>
    <name type="synonym">Medicago tribuloides</name>
    <dbReference type="NCBI Taxonomy" id="3880"/>
    <lineage>
        <taxon>Eukaryota</taxon>
        <taxon>Viridiplantae</taxon>
        <taxon>Streptophyta</taxon>
        <taxon>Embryophyta</taxon>
        <taxon>Tracheophyta</taxon>
        <taxon>Spermatophyta</taxon>
        <taxon>Magnoliopsida</taxon>
        <taxon>eudicotyledons</taxon>
        <taxon>Gunneridae</taxon>
        <taxon>Pentapetalae</taxon>
        <taxon>rosids</taxon>
        <taxon>fabids</taxon>
        <taxon>Fabales</taxon>
        <taxon>Fabaceae</taxon>
        <taxon>Papilionoideae</taxon>
        <taxon>50 kb inversion clade</taxon>
        <taxon>NPAAA clade</taxon>
        <taxon>Hologalegina</taxon>
        <taxon>IRL clade</taxon>
        <taxon>Trifolieae</taxon>
        <taxon>Medicago</taxon>
    </lineage>
</organism>
<dbReference type="EnsemblPlants" id="KEH25718">
    <property type="protein sequence ID" value="KEH25718"/>
    <property type="gene ID" value="MTR_6g033765"/>
</dbReference>
<accession>A0A072U9E9</accession>
<evidence type="ECO:0000313" key="1">
    <source>
        <dbReference type="EMBL" id="KEH25718.1"/>
    </source>
</evidence>
<gene>
    <name evidence="1" type="ordered locus">MTR_6g033765</name>
</gene>
<evidence type="ECO:0000313" key="2">
    <source>
        <dbReference type="EnsemblPlants" id="KEH25718"/>
    </source>
</evidence>
<evidence type="ECO:0000313" key="3">
    <source>
        <dbReference type="Proteomes" id="UP000002051"/>
    </source>
</evidence>
<protein>
    <submittedName>
        <fullName evidence="1 2">Uncharacterized protein</fullName>
    </submittedName>
</protein>
<keyword evidence="3" id="KW-1185">Reference proteome</keyword>
<dbReference type="HOGENOM" id="CLU_1449740_0_0_1"/>
<reference evidence="1 3" key="2">
    <citation type="journal article" date="2014" name="BMC Genomics">
        <title>An improved genome release (version Mt4.0) for the model legume Medicago truncatula.</title>
        <authorList>
            <person name="Tang H."/>
            <person name="Krishnakumar V."/>
            <person name="Bidwell S."/>
            <person name="Rosen B."/>
            <person name="Chan A."/>
            <person name="Zhou S."/>
            <person name="Gentzbittel L."/>
            <person name="Childs K.L."/>
            <person name="Yandell M."/>
            <person name="Gundlach H."/>
            <person name="Mayer K.F."/>
            <person name="Schwartz D.C."/>
            <person name="Town C.D."/>
        </authorList>
    </citation>
    <scope>GENOME REANNOTATION</scope>
    <source>
        <strain evidence="1">A17</strain>
        <strain evidence="2 3">cv. Jemalong A17</strain>
    </source>
</reference>
<dbReference type="Proteomes" id="UP000002051">
    <property type="component" value="Chromosome 6"/>
</dbReference>
<sequence>MGSKWDAEKFTRDNDFGLWKVKMEPVLIQQKCEKALKGEGVLPVTMSQTDKVLRDVAKETTAASVWSNYKVLWWCVVGTMKKVMFLTLGMMPYRAVEFQGESHSGCTRLLVQVEKTQLVVELMTSGMDYQKRPRLDARMVFMKAEGIPMVEELDARMVFKNAEGIPMVEEIEWKLVELHGVVGSKGR</sequence>
<reference evidence="1 3" key="1">
    <citation type="journal article" date="2011" name="Nature">
        <title>The Medicago genome provides insight into the evolution of rhizobial symbioses.</title>
        <authorList>
            <person name="Young N.D."/>
            <person name="Debelle F."/>
            <person name="Oldroyd G.E."/>
            <person name="Geurts R."/>
            <person name="Cannon S.B."/>
            <person name="Udvardi M.K."/>
            <person name="Benedito V.A."/>
            <person name="Mayer K.F."/>
            <person name="Gouzy J."/>
            <person name="Schoof H."/>
            <person name="Van de Peer Y."/>
            <person name="Proost S."/>
            <person name="Cook D.R."/>
            <person name="Meyers B.C."/>
            <person name="Spannagl M."/>
            <person name="Cheung F."/>
            <person name="De Mita S."/>
            <person name="Krishnakumar V."/>
            <person name="Gundlach H."/>
            <person name="Zhou S."/>
            <person name="Mudge J."/>
            <person name="Bharti A.K."/>
            <person name="Murray J.D."/>
            <person name="Naoumkina M.A."/>
            <person name="Rosen B."/>
            <person name="Silverstein K.A."/>
            <person name="Tang H."/>
            <person name="Rombauts S."/>
            <person name="Zhao P.X."/>
            <person name="Zhou P."/>
            <person name="Barbe V."/>
            <person name="Bardou P."/>
            <person name="Bechner M."/>
            <person name="Bellec A."/>
            <person name="Berger A."/>
            <person name="Berges H."/>
            <person name="Bidwell S."/>
            <person name="Bisseling T."/>
            <person name="Choisne N."/>
            <person name="Couloux A."/>
            <person name="Denny R."/>
            <person name="Deshpande S."/>
            <person name="Dai X."/>
            <person name="Doyle J.J."/>
            <person name="Dudez A.M."/>
            <person name="Farmer A.D."/>
            <person name="Fouteau S."/>
            <person name="Franken C."/>
            <person name="Gibelin C."/>
            <person name="Gish J."/>
            <person name="Goldstein S."/>
            <person name="Gonzalez A.J."/>
            <person name="Green P.J."/>
            <person name="Hallab A."/>
            <person name="Hartog M."/>
            <person name="Hua A."/>
            <person name="Humphray S.J."/>
            <person name="Jeong D.H."/>
            <person name="Jing Y."/>
            <person name="Jocker A."/>
            <person name="Kenton S.M."/>
            <person name="Kim D.J."/>
            <person name="Klee K."/>
            <person name="Lai H."/>
            <person name="Lang C."/>
            <person name="Lin S."/>
            <person name="Macmil S.L."/>
            <person name="Magdelenat G."/>
            <person name="Matthews L."/>
            <person name="McCorrison J."/>
            <person name="Monaghan E.L."/>
            <person name="Mun J.H."/>
            <person name="Najar F.Z."/>
            <person name="Nicholson C."/>
            <person name="Noirot C."/>
            <person name="O'Bleness M."/>
            <person name="Paule C.R."/>
            <person name="Poulain J."/>
            <person name="Prion F."/>
            <person name="Qin B."/>
            <person name="Qu C."/>
            <person name="Retzel E.F."/>
            <person name="Riddle C."/>
            <person name="Sallet E."/>
            <person name="Samain S."/>
            <person name="Samson N."/>
            <person name="Sanders I."/>
            <person name="Saurat O."/>
            <person name="Scarpelli C."/>
            <person name="Schiex T."/>
            <person name="Segurens B."/>
            <person name="Severin A.J."/>
            <person name="Sherrier D.J."/>
            <person name="Shi R."/>
            <person name="Sims S."/>
            <person name="Singer S.R."/>
            <person name="Sinharoy S."/>
            <person name="Sterck L."/>
            <person name="Viollet A."/>
            <person name="Wang B.B."/>
            <person name="Wang K."/>
            <person name="Wang M."/>
            <person name="Wang X."/>
            <person name="Warfsmann J."/>
            <person name="Weissenbach J."/>
            <person name="White D.D."/>
            <person name="White J.D."/>
            <person name="Wiley G.B."/>
            <person name="Wincker P."/>
            <person name="Xing Y."/>
            <person name="Yang L."/>
            <person name="Yao Z."/>
            <person name="Ying F."/>
            <person name="Zhai J."/>
            <person name="Zhou L."/>
            <person name="Zuber A."/>
            <person name="Denarie J."/>
            <person name="Dixon R.A."/>
            <person name="May G.D."/>
            <person name="Schwartz D.C."/>
            <person name="Rogers J."/>
            <person name="Quetier F."/>
            <person name="Town C.D."/>
            <person name="Roe B.A."/>
        </authorList>
    </citation>
    <scope>NUCLEOTIDE SEQUENCE [LARGE SCALE GENOMIC DNA]</scope>
    <source>
        <strain evidence="1">A17</strain>
        <strain evidence="2 3">cv. Jemalong A17</strain>
    </source>
</reference>
<name>A0A072U9E9_MEDTR</name>